<dbReference type="EMBL" id="RCUW01000009">
    <property type="protein sequence ID" value="RLP68373.1"/>
    <property type="molecule type" value="Genomic_DNA"/>
</dbReference>
<accession>A0A3L6ZKL1</accession>
<name>A0A3L6ZKL1_9MICO</name>
<sequence>MSERDCLQCGESQAAIRASQSARDPIFCGAVDYFGECEWEQERHRFRDWSDKELIEGWKVQPEHVDKYRRIMNGYEIADEHRIEGWRNA</sequence>
<reference evidence="1 2" key="1">
    <citation type="submission" date="2018-10" db="EMBL/GenBank/DDBJ databases">
        <authorList>
            <person name="Li J."/>
        </authorList>
    </citation>
    <scope>NUCLEOTIDE SEQUENCE [LARGE SCALE GENOMIC DNA]</scope>
    <source>
        <strain evidence="1 2">JCM 30549</strain>
    </source>
</reference>
<dbReference type="RefSeq" id="WP_087137279.1">
    <property type="nucleotide sequence ID" value="NZ_RCUW01000009.1"/>
</dbReference>
<evidence type="ECO:0000313" key="1">
    <source>
        <dbReference type="EMBL" id="RLP68373.1"/>
    </source>
</evidence>
<organism evidence="1 2">
    <name type="scientific">Mycetocola reblochoni</name>
    <dbReference type="NCBI Taxonomy" id="331618"/>
    <lineage>
        <taxon>Bacteria</taxon>
        <taxon>Bacillati</taxon>
        <taxon>Actinomycetota</taxon>
        <taxon>Actinomycetes</taxon>
        <taxon>Micrococcales</taxon>
        <taxon>Microbacteriaceae</taxon>
        <taxon>Mycetocola</taxon>
    </lineage>
</organism>
<evidence type="ECO:0000313" key="2">
    <source>
        <dbReference type="Proteomes" id="UP000275395"/>
    </source>
</evidence>
<gene>
    <name evidence="1" type="ORF">D9V30_10310</name>
</gene>
<comment type="caution">
    <text evidence="1">The sequence shown here is derived from an EMBL/GenBank/DDBJ whole genome shotgun (WGS) entry which is preliminary data.</text>
</comment>
<proteinExistence type="predicted"/>
<dbReference type="Proteomes" id="UP000275395">
    <property type="component" value="Unassembled WGS sequence"/>
</dbReference>
<dbReference type="AlphaFoldDB" id="A0A3L6ZKL1"/>
<protein>
    <submittedName>
        <fullName evidence="1">Uncharacterized protein</fullName>
    </submittedName>
</protein>